<dbReference type="SUPFAM" id="SSF53098">
    <property type="entry name" value="Ribonuclease H-like"/>
    <property type="match status" value="1"/>
</dbReference>
<dbReference type="InterPro" id="IPR012337">
    <property type="entry name" value="RNaseH-like_sf"/>
</dbReference>
<feature type="domain" description="RNase H type-1" evidence="1">
    <location>
        <begin position="7"/>
        <end position="161"/>
    </location>
</feature>
<dbReference type="RefSeq" id="WP_118889494.1">
    <property type="nucleotide sequence ID" value="NZ_PHUT01000007.1"/>
</dbReference>
<dbReference type="InterPro" id="IPR036397">
    <property type="entry name" value="RNaseH_sf"/>
</dbReference>
<reference evidence="2 3" key="1">
    <citation type="journal article" date="2007" name="Int. J. Syst. Evol. Microbiol.">
        <title>Oceanobacillus profundus sp. nov., isolated from a deep-sea sediment core.</title>
        <authorList>
            <person name="Kim Y.G."/>
            <person name="Choi D.H."/>
            <person name="Hyun S."/>
            <person name="Cho B.C."/>
        </authorList>
    </citation>
    <scope>NUCLEOTIDE SEQUENCE [LARGE SCALE GENOMIC DNA]</scope>
    <source>
        <strain evidence="2 3">DSM 18246</strain>
    </source>
</reference>
<evidence type="ECO:0000313" key="2">
    <source>
        <dbReference type="EMBL" id="RHW31936.1"/>
    </source>
</evidence>
<dbReference type="Pfam" id="PF00075">
    <property type="entry name" value="RNase_H"/>
    <property type="match status" value="1"/>
</dbReference>
<keyword evidence="3" id="KW-1185">Reference proteome</keyword>
<gene>
    <name evidence="2" type="ORF">D1B32_11905</name>
</gene>
<organism evidence="2 3">
    <name type="scientific">Oceanobacillus profundus</name>
    <dbReference type="NCBI Taxonomy" id="372463"/>
    <lineage>
        <taxon>Bacteria</taxon>
        <taxon>Bacillati</taxon>
        <taxon>Bacillota</taxon>
        <taxon>Bacilli</taxon>
        <taxon>Bacillales</taxon>
        <taxon>Bacillaceae</taxon>
        <taxon>Oceanobacillus</taxon>
    </lineage>
</organism>
<dbReference type="InterPro" id="IPR002156">
    <property type="entry name" value="RNaseH_domain"/>
</dbReference>
<dbReference type="PROSITE" id="PS50879">
    <property type="entry name" value="RNASE_H_1"/>
    <property type="match status" value="1"/>
</dbReference>
<proteinExistence type="predicted"/>
<dbReference type="GO" id="GO:0003676">
    <property type="term" value="F:nucleic acid binding"/>
    <property type="evidence" value="ECO:0007669"/>
    <property type="project" value="InterPro"/>
</dbReference>
<protein>
    <recommendedName>
        <fullName evidence="1">RNase H type-1 domain-containing protein</fullName>
    </recommendedName>
</protein>
<dbReference type="Proteomes" id="UP000285456">
    <property type="component" value="Unassembled WGS sequence"/>
</dbReference>
<accession>A0A417YGR6</accession>
<evidence type="ECO:0000259" key="1">
    <source>
        <dbReference type="PROSITE" id="PS50879"/>
    </source>
</evidence>
<dbReference type="OrthoDB" id="2973358at2"/>
<name>A0A417YGR6_9BACI</name>
<comment type="caution">
    <text evidence="2">The sequence shown here is derived from an EMBL/GenBank/DDBJ whole genome shotgun (WGS) entry which is preliminary data.</text>
</comment>
<evidence type="ECO:0000313" key="3">
    <source>
        <dbReference type="Proteomes" id="UP000285456"/>
    </source>
</evidence>
<sequence>MSKKEFDQLRIDMYVTGTADKDGNGGYATMLYSVISGTPYKKNIGGYAIDTTVTRMTLKAIVEGLRNIKNRSIIHIHTNIPNVSAGLNKNMFIWEKKEWRRKDGGFLKHADLWQEVFQLLQEKTISYKVHYEKPYPNQENQLYTIHKSSEYVMKAKKELYEVAIS</sequence>
<dbReference type="EMBL" id="QWEH01000007">
    <property type="protein sequence ID" value="RHW31936.1"/>
    <property type="molecule type" value="Genomic_DNA"/>
</dbReference>
<dbReference type="GO" id="GO:0004523">
    <property type="term" value="F:RNA-DNA hybrid ribonuclease activity"/>
    <property type="evidence" value="ECO:0007669"/>
    <property type="project" value="InterPro"/>
</dbReference>
<dbReference type="AlphaFoldDB" id="A0A417YGR6"/>
<dbReference type="Gene3D" id="3.30.420.10">
    <property type="entry name" value="Ribonuclease H-like superfamily/Ribonuclease H"/>
    <property type="match status" value="1"/>
</dbReference>